<sequence length="54" mass="6319">MKNKVKYVYKLTKSSYPIDNLLKDGWEIYGYELNPNGVELKLKKAVDVIIDDKK</sequence>
<protein>
    <recommendedName>
        <fullName evidence="3">DUF1737 domain-containing protein</fullName>
    </recommendedName>
</protein>
<dbReference type="AlphaFoldDB" id="A0A6M3K1Z3"/>
<name>A0A6M3K1Z3_9ZZZZ</name>
<dbReference type="EMBL" id="MT141415">
    <property type="protein sequence ID" value="QJA60625.1"/>
    <property type="molecule type" value="Genomic_DNA"/>
</dbReference>
<evidence type="ECO:0000313" key="2">
    <source>
        <dbReference type="EMBL" id="QJA74785.1"/>
    </source>
</evidence>
<dbReference type="EMBL" id="MT142121">
    <property type="protein sequence ID" value="QJA74785.1"/>
    <property type="molecule type" value="Genomic_DNA"/>
</dbReference>
<reference evidence="2" key="1">
    <citation type="submission" date="2020-03" db="EMBL/GenBank/DDBJ databases">
        <title>The deep terrestrial virosphere.</title>
        <authorList>
            <person name="Holmfeldt K."/>
            <person name="Nilsson E."/>
            <person name="Simone D."/>
            <person name="Lopez-Fernandez M."/>
            <person name="Wu X."/>
            <person name="de Brujin I."/>
            <person name="Lundin D."/>
            <person name="Andersson A."/>
            <person name="Bertilsson S."/>
            <person name="Dopson M."/>
        </authorList>
    </citation>
    <scope>NUCLEOTIDE SEQUENCE</scope>
    <source>
        <strain evidence="2">MM415A01925</strain>
        <strain evidence="1">MM415B01087</strain>
    </source>
</reference>
<proteinExistence type="predicted"/>
<gene>
    <name evidence="2" type="ORF">MM415A01925_0003</name>
    <name evidence="1" type="ORF">MM415B01087_0019</name>
</gene>
<evidence type="ECO:0008006" key="3">
    <source>
        <dbReference type="Google" id="ProtNLM"/>
    </source>
</evidence>
<accession>A0A6M3K1Z3</accession>
<organism evidence="2">
    <name type="scientific">viral metagenome</name>
    <dbReference type="NCBI Taxonomy" id="1070528"/>
    <lineage>
        <taxon>unclassified sequences</taxon>
        <taxon>metagenomes</taxon>
        <taxon>organismal metagenomes</taxon>
    </lineage>
</organism>
<evidence type="ECO:0000313" key="1">
    <source>
        <dbReference type="EMBL" id="QJA60625.1"/>
    </source>
</evidence>